<sequence>MVPTSKRKRKRASSTISRARTSTEDNPRRRKRARPGADGENERPSRSQSQEASPGPSNVSSQSQGVEITEDMSQEELYRASRQLQARCNEFERHQLEANRDALADVTNTQGDDSDSDSDVDKKELSFIRSLGKKFAVTDMLWLPGDKQLFEAELDDTFNPLERFGLDSEVDQPFNREQGALRAVYAAIPKEYHDDTEFTGWVRTQFLAGMKAERQAVRNRLRAHPDLFGRTIDQFATPESREEFAELIGRCPDPQNPGKFYYNTFDVPLLHEDNADKLNIDTFLLNPMLFTVHAAITKGLTGGSETVTGVDPPKLGTNQQLWRLNKTTPGMIAGAAVWLRWIHSRDHFFAETGAITGIKWDLEHEAYLRWLQLGIDNKVDCVLDIFRRWDEKFYPRAATEGGDESNTDAVEASQVAAMEALKQRVDEAQ</sequence>
<gene>
    <name evidence="2" type="ORF">MCHLO_07822</name>
</gene>
<evidence type="ECO:0000313" key="2">
    <source>
        <dbReference type="EMBL" id="GAT50599.1"/>
    </source>
</evidence>
<feature type="region of interest" description="Disordered" evidence="1">
    <location>
        <begin position="1"/>
        <end position="73"/>
    </location>
</feature>
<evidence type="ECO:0000313" key="3">
    <source>
        <dbReference type="Proteomes" id="UP000815677"/>
    </source>
</evidence>
<reference evidence="2" key="1">
    <citation type="submission" date="2014-09" db="EMBL/GenBank/DDBJ databases">
        <title>Genome sequence of the luminous mushroom Mycena chlorophos for searching fungal bioluminescence genes.</title>
        <authorList>
            <person name="Tanaka Y."/>
            <person name="Kasuga D."/>
            <person name="Oba Y."/>
            <person name="Hase S."/>
            <person name="Sato K."/>
            <person name="Oba Y."/>
            <person name="Sakakibara Y."/>
        </authorList>
    </citation>
    <scope>NUCLEOTIDE SEQUENCE</scope>
</reference>
<feature type="compositionally biased region" description="Polar residues" evidence="1">
    <location>
        <begin position="46"/>
        <end position="66"/>
    </location>
</feature>
<feature type="compositionally biased region" description="Basic residues" evidence="1">
    <location>
        <begin position="1"/>
        <end position="12"/>
    </location>
</feature>
<name>A0ABQ0LHG2_MYCCL</name>
<feature type="compositionally biased region" description="Basic and acidic residues" evidence="1">
    <location>
        <begin position="35"/>
        <end position="45"/>
    </location>
</feature>
<protein>
    <submittedName>
        <fullName evidence="2">Uncharacterized protein</fullName>
    </submittedName>
</protein>
<dbReference type="EMBL" id="DF846523">
    <property type="protein sequence ID" value="GAT50599.1"/>
    <property type="molecule type" value="Genomic_DNA"/>
</dbReference>
<keyword evidence="3" id="KW-1185">Reference proteome</keyword>
<accession>A0ABQ0LHG2</accession>
<dbReference type="Proteomes" id="UP000815677">
    <property type="component" value="Unassembled WGS sequence"/>
</dbReference>
<proteinExistence type="predicted"/>
<organism evidence="2 3">
    <name type="scientific">Mycena chlorophos</name>
    <name type="common">Agaric fungus</name>
    <name type="synonym">Agaricus chlorophos</name>
    <dbReference type="NCBI Taxonomy" id="658473"/>
    <lineage>
        <taxon>Eukaryota</taxon>
        <taxon>Fungi</taxon>
        <taxon>Dikarya</taxon>
        <taxon>Basidiomycota</taxon>
        <taxon>Agaricomycotina</taxon>
        <taxon>Agaricomycetes</taxon>
        <taxon>Agaricomycetidae</taxon>
        <taxon>Agaricales</taxon>
        <taxon>Marasmiineae</taxon>
        <taxon>Mycenaceae</taxon>
        <taxon>Mycena</taxon>
    </lineage>
</organism>
<evidence type="ECO:0000256" key="1">
    <source>
        <dbReference type="SAM" id="MobiDB-lite"/>
    </source>
</evidence>